<dbReference type="OrthoDB" id="9801424at2"/>
<keyword evidence="4" id="KW-0408">Iron</keyword>
<keyword evidence="3" id="KW-0479">Metal-binding</keyword>
<dbReference type="PROSITE" id="PS51332">
    <property type="entry name" value="B12_BINDING"/>
    <property type="match status" value="1"/>
</dbReference>
<dbReference type="SUPFAM" id="SSF102114">
    <property type="entry name" value="Radical SAM enzymes"/>
    <property type="match status" value="1"/>
</dbReference>
<comment type="cofactor">
    <cofactor evidence="1">
        <name>[4Fe-4S] cluster</name>
        <dbReference type="ChEBI" id="CHEBI:49883"/>
    </cofactor>
</comment>
<dbReference type="InterPro" id="IPR058240">
    <property type="entry name" value="rSAM_sf"/>
</dbReference>
<feature type="domain" description="Radical SAM core" evidence="7">
    <location>
        <begin position="357"/>
        <end position="590"/>
    </location>
</feature>
<dbReference type="EMBL" id="CP031337">
    <property type="protein sequence ID" value="AXK38678.1"/>
    <property type="molecule type" value="Genomic_DNA"/>
</dbReference>
<evidence type="ECO:0000256" key="2">
    <source>
        <dbReference type="ARBA" id="ARBA00022691"/>
    </source>
</evidence>
<dbReference type="InterPro" id="IPR051198">
    <property type="entry name" value="BchE-like"/>
</dbReference>
<dbReference type="Gene3D" id="3.40.50.280">
    <property type="entry name" value="Cobalamin-binding domain"/>
    <property type="match status" value="1"/>
</dbReference>
<feature type="domain" description="B12-binding" evidence="6">
    <location>
        <begin position="136"/>
        <end position="300"/>
    </location>
</feature>
<dbReference type="PANTHER" id="PTHR43409">
    <property type="entry name" value="ANAEROBIC MAGNESIUM-PROTOPORPHYRIN IX MONOMETHYL ESTER CYCLASE-RELATED"/>
    <property type="match status" value="1"/>
</dbReference>
<dbReference type="SFLD" id="SFLDS00029">
    <property type="entry name" value="Radical_SAM"/>
    <property type="match status" value="1"/>
</dbReference>
<dbReference type="GO" id="GO:0003824">
    <property type="term" value="F:catalytic activity"/>
    <property type="evidence" value="ECO:0007669"/>
    <property type="project" value="InterPro"/>
</dbReference>
<name>A0A345Y426_9NEIS</name>
<dbReference type="AlphaFoldDB" id="A0A345Y426"/>
<dbReference type="PROSITE" id="PS51918">
    <property type="entry name" value="RADICAL_SAM"/>
    <property type="match status" value="1"/>
</dbReference>
<evidence type="ECO:0000256" key="1">
    <source>
        <dbReference type="ARBA" id="ARBA00001966"/>
    </source>
</evidence>
<organism evidence="8 9">
    <name type="scientific">Crenobacter cavernae</name>
    <dbReference type="NCBI Taxonomy" id="2290923"/>
    <lineage>
        <taxon>Bacteria</taxon>
        <taxon>Pseudomonadati</taxon>
        <taxon>Pseudomonadota</taxon>
        <taxon>Betaproteobacteria</taxon>
        <taxon>Neisseriales</taxon>
        <taxon>Neisseriaceae</taxon>
        <taxon>Crenobacter</taxon>
    </lineage>
</organism>
<dbReference type="GO" id="GO:0031419">
    <property type="term" value="F:cobalamin binding"/>
    <property type="evidence" value="ECO:0007669"/>
    <property type="project" value="InterPro"/>
</dbReference>
<evidence type="ECO:0000313" key="8">
    <source>
        <dbReference type="EMBL" id="AXK38678.1"/>
    </source>
</evidence>
<dbReference type="SFLD" id="SFLDG01082">
    <property type="entry name" value="B12-binding_domain_containing"/>
    <property type="match status" value="1"/>
</dbReference>
<dbReference type="GO" id="GO:0046872">
    <property type="term" value="F:metal ion binding"/>
    <property type="evidence" value="ECO:0007669"/>
    <property type="project" value="UniProtKB-KW"/>
</dbReference>
<dbReference type="PANTHER" id="PTHR43409:SF7">
    <property type="entry name" value="BLL1977 PROTEIN"/>
    <property type="match status" value="1"/>
</dbReference>
<accession>A0A345Y426</accession>
<evidence type="ECO:0000259" key="7">
    <source>
        <dbReference type="PROSITE" id="PS51918"/>
    </source>
</evidence>
<dbReference type="Proteomes" id="UP000254537">
    <property type="component" value="Chromosome"/>
</dbReference>
<dbReference type="InterPro" id="IPR007197">
    <property type="entry name" value="rSAM"/>
</dbReference>
<dbReference type="KEGG" id="ccah:DWG20_04120"/>
<dbReference type="Gene3D" id="3.80.30.20">
    <property type="entry name" value="tm_1862 like domain"/>
    <property type="match status" value="1"/>
</dbReference>
<evidence type="ECO:0000256" key="3">
    <source>
        <dbReference type="ARBA" id="ARBA00022723"/>
    </source>
</evidence>
<proteinExistence type="predicted"/>
<evidence type="ECO:0000256" key="5">
    <source>
        <dbReference type="ARBA" id="ARBA00023014"/>
    </source>
</evidence>
<dbReference type="GO" id="GO:0051536">
    <property type="term" value="F:iron-sulfur cluster binding"/>
    <property type="evidence" value="ECO:0007669"/>
    <property type="project" value="UniProtKB-KW"/>
</dbReference>
<protein>
    <submittedName>
        <fullName evidence="8">Radical SAM protein</fullName>
    </submittedName>
</protein>
<dbReference type="InterPro" id="IPR036724">
    <property type="entry name" value="Cobalamin-bd_sf"/>
</dbReference>
<dbReference type="Pfam" id="PF04055">
    <property type="entry name" value="Radical_SAM"/>
    <property type="match status" value="1"/>
</dbReference>
<keyword evidence="5" id="KW-0411">Iron-sulfur</keyword>
<sequence length="644" mass="71626">MLGQSIRVLSVIPPMTQLNTPYPSTAYLTGFLRSRGVDAVQEDLALALVLELFSPDGLSAIRERIEAMPARKRSHRVSAFLDQFDRYRMTIAPTVAFLQGRDSTVGHRICGRNFLPEGQRFESLDVYIDEDGGDPLAWAFGALGMQDRARHLATLYLNDIADVLRDAVDPRFEFVRYAESLAQSQPTFDPLASALAAPLNLVDSTLRELTLQAVARHSPDLVLVSVPFPGAVYAAFRIAQTIKAHNPSIKIALGGGFVNTELRELAEPRVFDHFDYVMLDAGERPLLALLEHLQGKRSQQRLVRTFVRSAETSEVRYINFAELDVPFGEVGTPTWDGLPLDRYLSLLDMLNPMHRLWSDGRWNKLTVAHGCYWKKCSFCDISLDYISRYEAASAATLVDRIEAIVAETGQTGFHFVDEAAPPKVLKALAEELLRRKVSISWWGNIRFEKSFTPDLCQLLADSGCIAISGGLEVASDRLLKLMKKGVSVEQVARVTSGFTEAGILVHAYLMYGFPTQTVQDTVDALEYVRQLFDTGCIQSGFFHRFACTVHSPVGKNPEEYGVSLEPLPPVTFAKNDVGFIDPTGVDHDALGDALNKALYNYMHGIGLEEDVRSWFYGRAPRTKVPRDFIARALSARPGVDAPHR</sequence>
<dbReference type="GO" id="GO:0005829">
    <property type="term" value="C:cytosol"/>
    <property type="evidence" value="ECO:0007669"/>
    <property type="project" value="TreeGrafter"/>
</dbReference>
<dbReference type="InterPro" id="IPR006638">
    <property type="entry name" value="Elp3/MiaA/NifB-like_rSAM"/>
</dbReference>
<dbReference type="InterPro" id="IPR023404">
    <property type="entry name" value="rSAM_horseshoe"/>
</dbReference>
<gene>
    <name evidence="8" type="ORF">DWG20_04120</name>
</gene>
<keyword evidence="2" id="KW-0949">S-adenosyl-L-methionine</keyword>
<dbReference type="SMART" id="SM00729">
    <property type="entry name" value="Elp3"/>
    <property type="match status" value="1"/>
</dbReference>
<evidence type="ECO:0000313" key="9">
    <source>
        <dbReference type="Proteomes" id="UP000254537"/>
    </source>
</evidence>
<dbReference type="RefSeq" id="WP_115432613.1">
    <property type="nucleotide sequence ID" value="NZ_CP031337.1"/>
</dbReference>
<dbReference type="InterPro" id="IPR006158">
    <property type="entry name" value="Cobalamin-bd"/>
</dbReference>
<dbReference type="SUPFAM" id="SSF52242">
    <property type="entry name" value="Cobalamin (vitamin B12)-binding domain"/>
    <property type="match status" value="1"/>
</dbReference>
<evidence type="ECO:0000256" key="4">
    <source>
        <dbReference type="ARBA" id="ARBA00023004"/>
    </source>
</evidence>
<evidence type="ECO:0000259" key="6">
    <source>
        <dbReference type="PROSITE" id="PS51332"/>
    </source>
</evidence>
<reference evidence="8 9" key="1">
    <citation type="submission" date="2018-07" db="EMBL/GenBank/DDBJ databases">
        <title>Crenobacter cavernae sp. nov., isolated from a karst cave.</title>
        <authorList>
            <person name="Zhu H."/>
        </authorList>
    </citation>
    <scope>NUCLEOTIDE SEQUENCE [LARGE SCALE GENOMIC DNA]</scope>
    <source>
        <strain evidence="8 9">K1W11S-77</strain>
    </source>
</reference>